<protein>
    <submittedName>
        <fullName evidence="8">Cytochrome c556</fullName>
    </submittedName>
</protein>
<dbReference type="GO" id="GO:0020037">
    <property type="term" value="F:heme binding"/>
    <property type="evidence" value="ECO:0007669"/>
    <property type="project" value="InterPro"/>
</dbReference>
<evidence type="ECO:0000256" key="7">
    <source>
        <dbReference type="PIRSR" id="PIRSR000027-2"/>
    </source>
</evidence>
<evidence type="ECO:0000313" key="9">
    <source>
        <dbReference type="Proteomes" id="UP000575898"/>
    </source>
</evidence>
<name>A0A840MKU0_9PROT</name>
<evidence type="ECO:0000256" key="4">
    <source>
        <dbReference type="ARBA" id="ARBA00022982"/>
    </source>
</evidence>
<comment type="PTM">
    <text evidence="7">Binds 1 heme group per subunit.</text>
</comment>
<dbReference type="RefSeq" id="WP_184039817.1">
    <property type="nucleotide sequence ID" value="NZ_JACHHY010000015.1"/>
</dbReference>
<evidence type="ECO:0000313" key="8">
    <source>
        <dbReference type="EMBL" id="MBB5019268.1"/>
    </source>
</evidence>
<keyword evidence="1" id="KW-0813">Transport</keyword>
<dbReference type="InterPro" id="IPR010980">
    <property type="entry name" value="Cyt_c/b562"/>
</dbReference>
<evidence type="ECO:0000256" key="5">
    <source>
        <dbReference type="ARBA" id="ARBA00023004"/>
    </source>
</evidence>
<dbReference type="GO" id="GO:0005506">
    <property type="term" value="F:iron ion binding"/>
    <property type="evidence" value="ECO:0007669"/>
    <property type="project" value="InterPro"/>
</dbReference>
<proteinExistence type="predicted"/>
<keyword evidence="2 7" id="KW-0349">Heme</keyword>
<dbReference type="PIRSF" id="PIRSF000027">
    <property type="entry name" value="Cytc_c_prime"/>
    <property type="match status" value="1"/>
</dbReference>
<keyword evidence="9" id="KW-1185">Reference proteome</keyword>
<dbReference type="Gene3D" id="1.20.120.10">
    <property type="entry name" value="Cytochrome c/b562"/>
    <property type="match status" value="1"/>
</dbReference>
<dbReference type="PROSITE" id="PS51009">
    <property type="entry name" value="CYTCII"/>
    <property type="match status" value="1"/>
</dbReference>
<feature type="binding site" description="axial binding residue" evidence="6">
    <location>
        <position position="141"/>
    </location>
    <ligand>
        <name>heme c</name>
        <dbReference type="ChEBI" id="CHEBI:61717"/>
    </ligand>
    <ligandPart>
        <name>Fe</name>
        <dbReference type="ChEBI" id="CHEBI:18248"/>
    </ligandPart>
</feature>
<dbReference type="EMBL" id="JACHHY010000015">
    <property type="protein sequence ID" value="MBB5019268.1"/>
    <property type="molecule type" value="Genomic_DNA"/>
</dbReference>
<keyword evidence="5 6" id="KW-0408">Iron</keyword>
<organism evidence="8 9">
    <name type="scientific">Chitinivorax tropicus</name>
    <dbReference type="NCBI Taxonomy" id="714531"/>
    <lineage>
        <taxon>Bacteria</taxon>
        <taxon>Pseudomonadati</taxon>
        <taxon>Pseudomonadota</taxon>
        <taxon>Betaproteobacteria</taxon>
        <taxon>Chitinivorax</taxon>
    </lineage>
</organism>
<dbReference type="SUPFAM" id="SSF47175">
    <property type="entry name" value="Cytochromes"/>
    <property type="match status" value="1"/>
</dbReference>
<dbReference type="GO" id="GO:0042597">
    <property type="term" value="C:periplasmic space"/>
    <property type="evidence" value="ECO:0007669"/>
    <property type="project" value="InterPro"/>
</dbReference>
<dbReference type="AlphaFoldDB" id="A0A840MKU0"/>
<evidence type="ECO:0000256" key="1">
    <source>
        <dbReference type="ARBA" id="ARBA00022448"/>
    </source>
</evidence>
<reference evidence="8 9" key="1">
    <citation type="submission" date="2020-08" db="EMBL/GenBank/DDBJ databases">
        <title>Genomic Encyclopedia of Type Strains, Phase IV (KMG-IV): sequencing the most valuable type-strain genomes for metagenomic binning, comparative biology and taxonomic classification.</title>
        <authorList>
            <person name="Goeker M."/>
        </authorList>
    </citation>
    <scope>NUCLEOTIDE SEQUENCE [LARGE SCALE GENOMIC DNA]</scope>
    <source>
        <strain evidence="8 9">DSM 27165</strain>
    </source>
</reference>
<evidence type="ECO:0000256" key="3">
    <source>
        <dbReference type="ARBA" id="ARBA00022723"/>
    </source>
</evidence>
<dbReference type="InterPro" id="IPR012127">
    <property type="entry name" value="Cyt_c_prime"/>
</dbReference>
<gene>
    <name evidence="8" type="ORF">HNQ59_002566</name>
</gene>
<sequence length="147" mass="16341">MRTPLLLILSASVLLTACGVDKNSPVHLRKQQFKEMMRTRESLQGMLNGRLKYEPEAFLSAAHALADQSAKPWQWFEPIPNAEDSKAKGDIWRDAHAFKQAQDDLTRSLQQLTAAAAAKPTDPTQLKPALGAVEQACTSCHKQFKLE</sequence>
<keyword evidence="3 6" id="KW-0479">Metal-binding</keyword>
<feature type="binding site" description="covalent" evidence="7">
    <location>
        <position position="137"/>
    </location>
    <ligand>
        <name>heme c</name>
        <dbReference type="ChEBI" id="CHEBI:61717"/>
    </ligand>
</feature>
<dbReference type="GO" id="GO:0009055">
    <property type="term" value="F:electron transfer activity"/>
    <property type="evidence" value="ECO:0007669"/>
    <property type="project" value="InterPro"/>
</dbReference>
<accession>A0A840MKU0</accession>
<keyword evidence="4" id="KW-0249">Electron transport</keyword>
<dbReference type="Proteomes" id="UP000575898">
    <property type="component" value="Unassembled WGS sequence"/>
</dbReference>
<dbReference type="Pfam" id="PF01322">
    <property type="entry name" value="Cytochrom_C_2"/>
    <property type="match status" value="1"/>
</dbReference>
<comment type="caution">
    <text evidence="8">The sequence shown here is derived from an EMBL/GenBank/DDBJ whole genome shotgun (WGS) entry which is preliminary data.</text>
</comment>
<dbReference type="InterPro" id="IPR002321">
    <property type="entry name" value="Cyt_c_II"/>
</dbReference>
<feature type="binding site" description="covalent" evidence="7">
    <location>
        <position position="140"/>
    </location>
    <ligand>
        <name>heme c</name>
        <dbReference type="ChEBI" id="CHEBI:61717"/>
    </ligand>
</feature>
<dbReference type="PROSITE" id="PS51257">
    <property type="entry name" value="PROKAR_LIPOPROTEIN"/>
    <property type="match status" value="1"/>
</dbReference>
<dbReference type="GO" id="GO:0022900">
    <property type="term" value="P:electron transport chain"/>
    <property type="evidence" value="ECO:0007669"/>
    <property type="project" value="InterPro"/>
</dbReference>
<evidence type="ECO:0000256" key="6">
    <source>
        <dbReference type="PIRSR" id="PIRSR000027-1"/>
    </source>
</evidence>
<evidence type="ECO:0000256" key="2">
    <source>
        <dbReference type="ARBA" id="ARBA00022617"/>
    </source>
</evidence>